<evidence type="ECO:0000256" key="4">
    <source>
        <dbReference type="ARBA" id="ARBA00012272"/>
    </source>
</evidence>
<dbReference type="InterPro" id="IPR011050">
    <property type="entry name" value="Pectin_lyase_fold/virulence"/>
</dbReference>
<dbReference type="EMBL" id="WHWC01000016">
    <property type="protein sequence ID" value="KAG8366838.1"/>
    <property type="molecule type" value="Genomic_DNA"/>
</dbReference>
<dbReference type="InterPro" id="IPR012334">
    <property type="entry name" value="Pectin_lyas_fold"/>
</dbReference>
<keyword evidence="13" id="KW-1185">Reference proteome</keyword>
<dbReference type="PANTHER" id="PTHR31683">
    <property type="entry name" value="PECTATE LYASE 18-RELATED"/>
    <property type="match status" value="1"/>
</dbReference>
<name>A0AAV6W824_9LAMI</name>
<keyword evidence="8" id="KW-0325">Glycoprotein</keyword>
<comment type="catalytic activity">
    <reaction evidence="1 10">
        <text>Eliminative cleavage of (1-&gt;4)-alpha-D-galacturonan to give oligosaccharides with 4-deoxy-alpha-D-galact-4-enuronosyl groups at their non-reducing ends.</text>
        <dbReference type="EC" id="4.2.2.2"/>
    </reaction>
</comment>
<dbReference type="Proteomes" id="UP000826271">
    <property type="component" value="Unassembled WGS sequence"/>
</dbReference>
<dbReference type="InterPro" id="IPR002022">
    <property type="entry name" value="Pec_lyase"/>
</dbReference>
<evidence type="ECO:0000256" key="1">
    <source>
        <dbReference type="ARBA" id="ARBA00000695"/>
    </source>
</evidence>
<dbReference type="PANTHER" id="PTHR31683:SF181">
    <property type="entry name" value="PECTATE LYASE 6-RELATED"/>
    <property type="match status" value="1"/>
</dbReference>
<dbReference type="EC" id="4.2.2.2" evidence="4 10"/>
<comment type="similarity">
    <text evidence="3 10">Belongs to the polysaccharide lyase 1 family.</text>
</comment>
<organism evidence="12 13">
    <name type="scientific">Buddleja alternifolia</name>
    <dbReference type="NCBI Taxonomy" id="168488"/>
    <lineage>
        <taxon>Eukaryota</taxon>
        <taxon>Viridiplantae</taxon>
        <taxon>Streptophyta</taxon>
        <taxon>Embryophyta</taxon>
        <taxon>Tracheophyta</taxon>
        <taxon>Spermatophyta</taxon>
        <taxon>Magnoliopsida</taxon>
        <taxon>eudicotyledons</taxon>
        <taxon>Gunneridae</taxon>
        <taxon>Pentapetalae</taxon>
        <taxon>asterids</taxon>
        <taxon>lamiids</taxon>
        <taxon>Lamiales</taxon>
        <taxon>Scrophulariaceae</taxon>
        <taxon>Buddlejeae</taxon>
        <taxon>Buddleja</taxon>
    </lineage>
</organism>
<protein>
    <recommendedName>
        <fullName evidence="4 10">Pectate lyase</fullName>
        <ecNumber evidence="4 10">4.2.2.2</ecNumber>
    </recommendedName>
</protein>
<keyword evidence="7 10" id="KW-0106">Calcium</keyword>
<evidence type="ECO:0000256" key="3">
    <source>
        <dbReference type="ARBA" id="ARBA00010980"/>
    </source>
</evidence>
<feature type="domain" description="Pectate lyase" evidence="11">
    <location>
        <begin position="172"/>
        <end position="369"/>
    </location>
</feature>
<dbReference type="InterPro" id="IPR018082">
    <property type="entry name" value="AmbAllergen"/>
</dbReference>
<evidence type="ECO:0000259" key="11">
    <source>
        <dbReference type="SMART" id="SM00656"/>
    </source>
</evidence>
<evidence type="ECO:0000256" key="9">
    <source>
        <dbReference type="ARBA" id="ARBA00023239"/>
    </source>
</evidence>
<dbReference type="SUPFAM" id="SSF51126">
    <property type="entry name" value="Pectin lyase-like"/>
    <property type="match status" value="1"/>
</dbReference>
<dbReference type="PRINTS" id="PR00807">
    <property type="entry name" value="AMBALLERGEN"/>
</dbReference>
<dbReference type="GO" id="GO:0046872">
    <property type="term" value="F:metal ion binding"/>
    <property type="evidence" value="ECO:0007669"/>
    <property type="project" value="UniProtKB-KW"/>
</dbReference>
<dbReference type="AlphaFoldDB" id="A0AAV6W824"/>
<dbReference type="GO" id="GO:0030570">
    <property type="term" value="F:pectate lyase activity"/>
    <property type="evidence" value="ECO:0007669"/>
    <property type="project" value="UniProtKB-EC"/>
</dbReference>
<sequence length="449" mass="50577">MQEIKINSLIVFAFAFASVLPILKGNIIPDSNEEYWVKRAAEAWNRTLEAYEPYPEKIISHLNVNAHRTLKETGLNLGLNGTRRQLSKGYNGPCKATNPIDQCWRCNPNWANNRFRLADCVLGFGYKTRGGKGGRIYVVTDNSDKDLLNPKPGTLRHAVIQKEPLWITFNKNMVIKLEQELMVASDKTIDARGFKVHIAHGAGITLHMVSNIIIHGLRIHDIKPKSGGMIRDSMDHFGQRTKSDGDGISLFGASNIWIDHVSMTNCADGLIDAIMGSTAMTISNSHFTDHNEAMLFGANEKHTQDMKMQITVAFNHFGKRMVQRMPRCRFGYIHVVNNDYTHWNMYAIGGSSHPTIISQGNRYIASSTQKFAKQVTKREKSPESEWKQWTWRSEGDIFKRGAYFVESGEAKWYSKHPEVFDKIKAAPAELVSEITKFAGALGCKIGEPC</sequence>
<comment type="pathway">
    <text evidence="2 10">Glycan metabolism; pectin degradation; 2-dehydro-3-deoxy-D-gluconate from pectin: step 2/5.</text>
</comment>
<evidence type="ECO:0000256" key="10">
    <source>
        <dbReference type="RuleBase" id="RU361123"/>
    </source>
</evidence>
<comment type="caution">
    <text evidence="12">The sequence shown here is derived from an EMBL/GenBank/DDBJ whole genome shotgun (WGS) entry which is preliminary data.</text>
</comment>
<evidence type="ECO:0000313" key="13">
    <source>
        <dbReference type="Proteomes" id="UP000826271"/>
    </source>
</evidence>
<keyword evidence="5 10" id="KW-0479">Metal-binding</keyword>
<dbReference type="Pfam" id="PF00544">
    <property type="entry name" value="Pectate_lyase_4"/>
    <property type="match status" value="1"/>
</dbReference>
<evidence type="ECO:0000313" key="12">
    <source>
        <dbReference type="EMBL" id="KAG8366838.1"/>
    </source>
</evidence>
<comment type="cofactor">
    <cofactor evidence="10">
        <name>Ca(2+)</name>
        <dbReference type="ChEBI" id="CHEBI:29108"/>
    </cofactor>
    <text evidence="10">Binds 1 Ca(2+) ion. Required for its activity.</text>
</comment>
<reference evidence="12" key="1">
    <citation type="submission" date="2019-10" db="EMBL/GenBank/DDBJ databases">
        <authorList>
            <person name="Zhang R."/>
            <person name="Pan Y."/>
            <person name="Wang J."/>
            <person name="Ma R."/>
            <person name="Yu S."/>
        </authorList>
    </citation>
    <scope>NUCLEOTIDE SEQUENCE</scope>
    <source>
        <strain evidence="12">LA-IB0</strain>
        <tissue evidence="12">Leaf</tissue>
    </source>
</reference>
<evidence type="ECO:0000256" key="2">
    <source>
        <dbReference type="ARBA" id="ARBA00005220"/>
    </source>
</evidence>
<evidence type="ECO:0000256" key="7">
    <source>
        <dbReference type="ARBA" id="ARBA00022837"/>
    </source>
</evidence>
<dbReference type="SMART" id="SM00656">
    <property type="entry name" value="Amb_all"/>
    <property type="match status" value="1"/>
</dbReference>
<dbReference type="Gene3D" id="2.160.20.10">
    <property type="entry name" value="Single-stranded right-handed beta-helix, Pectin lyase-like"/>
    <property type="match status" value="1"/>
</dbReference>
<dbReference type="InterPro" id="IPR007524">
    <property type="entry name" value="Pec_lyase_N"/>
</dbReference>
<proteinExistence type="inferred from homology"/>
<dbReference type="Pfam" id="PF04431">
    <property type="entry name" value="Pec_lyase_N"/>
    <property type="match status" value="1"/>
</dbReference>
<evidence type="ECO:0000256" key="6">
    <source>
        <dbReference type="ARBA" id="ARBA00022729"/>
    </source>
</evidence>
<dbReference type="InterPro" id="IPR045032">
    <property type="entry name" value="PEL"/>
</dbReference>
<accession>A0AAV6W824</accession>
<evidence type="ECO:0000256" key="5">
    <source>
        <dbReference type="ARBA" id="ARBA00022723"/>
    </source>
</evidence>
<keyword evidence="6" id="KW-0732">Signal</keyword>
<keyword evidence="9 10" id="KW-0456">Lyase</keyword>
<evidence type="ECO:0000256" key="8">
    <source>
        <dbReference type="ARBA" id="ARBA00023180"/>
    </source>
</evidence>
<gene>
    <name evidence="12" type="ORF">BUALT_Bualt16G0009500</name>
</gene>